<protein>
    <submittedName>
        <fullName evidence="1">Diguanylate cyclase</fullName>
    </submittedName>
</protein>
<reference evidence="2" key="1">
    <citation type="submission" date="2015-07" db="EMBL/GenBank/DDBJ databases">
        <title>Draft Genome Sequence of Oceanobacillus picturae Heshi-B3 that Was Isolated from Fermented Rice Bran with Aging Salted Mackerel, Which Was Named Heshiko as Traditional Fermented Seafood in Japan.</title>
        <authorList>
            <person name="Akuzawa S."/>
            <person name="Nakagawa J."/>
            <person name="Kanekatsu T."/>
            <person name="Kanesaki Y."/>
            <person name="Suzuki T."/>
        </authorList>
    </citation>
    <scope>NUCLEOTIDE SEQUENCE [LARGE SCALE GENOMIC DNA]</scope>
    <source>
        <strain evidence="2">Heshi-B3</strain>
    </source>
</reference>
<dbReference type="Proteomes" id="UP000052946">
    <property type="component" value="Unassembled WGS sequence"/>
</dbReference>
<sequence length="81" mass="9503">MKKFTNNETTIVSKWLGDEIDIILNDAETEDKLELISVLSEKLEKEIMNDLQFVTEGFVSEIIHSSLEKIDYNELIDYYKE</sequence>
<accession>A0A0U9H9N7</accession>
<dbReference type="OrthoDB" id="2973543at2"/>
<evidence type="ECO:0000313" key="2">
    <source>
        <dbReference type="Proteomes" id="UP000052946"/>
    </source>
</evidence>
<gene>
    <name evidence="1" type="ORF">OPHB3_3090</name>
</gene>
<dbReference type="AlphaFoldDB" id="A0A0U9H9N7"/>
<proteinExistence type="predicted"/>
<dbReference type="RefSeq" id="WP_058950885.1">
    <property type="nucleotide sequence ID" value="NZ_BBXV01000040.1"/>
</dbReference>
<name>A0A0U9H9N7_9BACI</name>
<evidence type="ECO:0000313" key="1">
    <source>
        <dbReference type="EMBL" id="GAQ19131.1"/>
    </source>
</evidence>
<reference evidence="1 2" key="2">
    <citation type="journal article" date="2016" name="Genome Announc.">
        <title>Draft Genome Sequence of Oceanobacillus picturae Heshi-B3, Isolated from Fermented Rice Bran in a Traditional Japanese Seafood Dish.</title>
        <authorList>
            <person name="Akuzawa S."/>
            <person name="Nagaoka J."/>
            <person name="Kanekatsu M."/>
            <person name="Kanesaki Y."/>
            <person name="Suzuki T."/>
        </authorList>
    </citation>
    <scope>NUCLEOTIDE SEQUENCE [LARGE SCALE GENOMIC DNA]</scope>
    <source>
        <strain evidence="1 2">Heshi-B3</strain>
    </source>
</reference>
<dbReference type="EMBL" id="BBXV01000040">
    <property type="protein sequence ID" value="GAQ19131.1"/>
    <property type="molecule type" value="Genomic_DNA"/>
</dbReference>
<comment type="caution">
    <text evidence="1">The sequence shown here is derived from an EMBL/GenBank/DDBJ whole genome shotgun (WGS) entry which is preliminary data.</text>
</comment>
<organism evidence="1 2">
    <name type="scientific">Oceanobacillus picturae</name>
    <dbReference type="NCBI Taxonomy" id="171693"/>
    <lineage>
        <taxon>Bacteria</taxon>
        <taxon>Bacillati</taxon>
        <taxon>Bacillota</taxon>
        <taxon>Bacilli</taxon>
        <taxon>Bacillales</taxon>
        <taxon>Bacillaceae</taxon>
        <taxon>Oceanobacillus</taxon>
    </lineage>
</organism>